<dbReference type="RefSeq" id="WP_114029056.1">
    <property type="nucleotide sequence ID" value="NZ_QOIL01000006.1"/>
</dbReference>
<dbReference type="InterPro" id="IPR020846">
    <property type="entry name" value="MFS_dom"/>
</dbReference>
<evidence type="ECO:0000313" key="10">
    <source>
        <dbReference type="Proteomes" id="UP000253094"/>
    </source>
</evidence>
<dbReference type="GO" id="GO:0022857">
    <property type="term" value="F:transmembrane transporter activity"/>
    <property type="evidence" value="ECO:0007669"/>
    <property type="project" value="InterPro"/>
</dbReference>
<keyword evidence="10" id="KW-1185">Reference proteome</keyword>
<feature type="transmembrane region" description="Helical" evidence="7">
    <location>
        <begin position="311"/>
        <end position="332"/>
    </location>
</feature>
<name>A0A367FMS4_9ACTN</name>
<dbReference type="Gene3D" id="1.20.1250.20">
    <property type="entry name" value="MFS general substrate transporter like domains"/>
    <property type="match status" value="1"/>
</dbReference>
<dbReference type="Proteomes" id="UP000253094">
    <property type="component" value="Unassembled WGS sequence"/>
</dbReference>
<keyword evidence="3" id="KW-1003">Cell membrane</keyword>
<dbReference type="PROSITE" id="PS50850">
    <property type="entry name" value="MFS"/>
    <property type="match status" value="1"/>
</dbReference>
<dbReference type="InterPro" id="IPR036259">
    <property type="entry name" value="MFS_trans_sf"/>
</dbReference>
<gene>
    <name evidence="9" type="ORF">DQ384_13275</name>
</gene>
<feature type="transmembrane region" description="Helical" evidence="7">
    <location>
        <begin position="379"/>
        <end position="397"/>
    </location>
</feature>
<dbReference type="Pfam" id="PF05977">
    <property type="entry name" value="MFS_3"/>
    <property type="match status" value="1"/>
</dbReference>
<keyword evidence="4 7" id="KW-0812">Transmembrane</keyword>
<dbReference type="InterPro" id="IPR010290">
    <property type="entry name" value="TM_effector"/>
</dbReference>
<evidence type="ECO:0000256" key="3">
    <source>
        <dbReference type="ARBA" id="ARBA00022475"/>
    </source>
</evidence>
<sequence>MRARTSARLGADFAKLWTASAISNVGDGVTLAAGPLLVASLTDDPAPVAGAAFAQQLPWLLFALVSGAYADRLDRRRLIVVVNVLRGVVLAALAAAVATETATIPVIYVAFFLLGTGETLADTASAARLPGIVPPERLASANARLMATFTVGNQFVAKPLGAWLFVVAAALPFGFDALSFLVAAALVAAMRPSAPLREPRQPAARLRADIADGVRWLWNHRLLRTLAVTMGLANVVFCAAFAVFVLYVRERLGLSEVGYGVPLTTFAIGGLLGTAVAGRLQARFGAAALLRAGLVVEALTHLTLALTTSPWAAGAILVVFGVHTMVWGVIVATVRQRAVPDGLQGRVSSAYTLVDTGGAALGSLLGAAFAEVLGVTGPFWIAAAVVAALTALVWMPLRHASAPAESGREDRRDPAQPETS</sequence>
<dbReference type="SUPFAM" id="SSF103473">
    <property type="entry name" value="MFS general substrate transporter"/>
    <property type="match status" value="1"/>
</dbReference>
<keyword evidence="6 7" id="KW-0472">Membrane</keyword>
<feature type="transmembrane region" description="Helical" evidence="7">
    <location>
        <begin position="284"/>
        <end position="305"/>
    </location>
</feature>
<feature type="transmembrane region" description="Helical" evidence="7">
    <location>
        <begin position="225"/>
        <end position="247"/>
    </location>
</feature>
<dbReference type="AlphaFoldDB" id="A0A367FMS4"/>
<evidence type="ECO:0000259" key="8">
    <source>
        <dbReference type="PROSITE" id="PS50850"/>
    </source>
</evidence>
<evidence type="ECO:0000256" key="1">
    <source>
        <dbReference type="ARBA" id="ARBA00004651"/>
    </source>
</evidence>
<feature type="transmembrane region" description="Helical" evidence="7">
    <location>
        <begin position="353"/>
        <end position="373"/>
    </location>
</feature>
<proteinExistence type="predicted"/>
<keyword evidence="5 7" id="KW-1133">Transmembrane helix</keyword>
<dbReference type="EMBL" id="QOIL01000006">
    <property type="protein sequence ID" value="RCG30925.1"/>
    <property type="molecule type" value="Genomic_DNA"/>
</dbReference>
<organism evidence="9 10">
    <name type="scientific">Sphaerisporangium album</name>
    <dbReference type="NCBI Taxonomy" id="509200"/>
    <lineage>
        <taxon>Bacteria</taxon>
        <taxon>Bacillati</taxon>
        <taxon>Actinomycetota</taxon>
        <taxon>Actinomycetes</taxon>
        <taxon>Streptosporangiales</taxon>
        <taxon>Streptosporangiaceae</taxon>
        <taxon>Sphaerisporangium</taxon>
    </lineage>
</organism>
<evidence type="ECO:0000256" key="5">
    <source>
        <dbReference type="ARBA" id="ARBA00022989"/>
    </source>
</evidence>
<evidence type="ECO:0000256" key="7">
    <source>
        <dbReference type="SAM" id="Phobius"/>
    </source>
</evidence>
<feature type="transmembrane region" description="Helical" evidence="7">
    <location>
        <begin position="48"/>
        <end position="69"/>
    </location>
</feature>
<reference evidence="9 10" key="1">
    <citation type="submission" date="2018-06" db="EMBL/GenBank/DDBJ databases">
        <title>Sphaerisporangium craniellae sp. nov., isolated from a marine sponge in the South China Sea.</title>
        <authorList>
            <person name="Li L."/>
        </authorList>
    </citation>
    <scope>NUCLEOTIDE SEQUENCE [LARGE SCALE GENOMIC DNA]</scope>
    <source>
        <strain evidence="9 10">CCTCC AA 208026</strain>
    </source>
</reference>
<dbReference type="CDD" id="cd06173">
    <property type="entry name" value="MFS_MefA_like"/>
    <property type="match status" value="1"/>
</dbReference>
<dbReference type="GO" id="GO:0005886">
    <property type="term" value="C:plasma membrane"/>
    <property type="evidence" value="ECO:0007669"/>
    <property type="project" value="UniProtKB-SubCell"/>
</dbReference>
<feature type="transmembrane region" description="Helical" evidence="7">
    <location>
        <begin position="259"/>
        <end position="277"/>
    </location>
</feature>
<feature type="domain" description="Major facilitator superfamily (MFS) profile" evidence="8">
    <location>
        <begin position="12"/>
        <end position="401"/>
    </location>
</feature>
<dbReference type="PANTHER" id="PTHR23513">
    <property type="entry name" value="INTEGRAL MEMBRANE EFFLUX PROTEIN-RELATED"/>
    <property type="match status" value="1"/>
</dbReference>
<evidence type="ECO:0000256" key="2">
    <source>
        <dbReference type="ARBA" id="ARBA00022448"/>
    </source>
</evidence>
<dbReference type="OrthoDB" id="145388at2"/>
<feature type="transmembrane region" description="Helical" evidence="7">
    <location>
        <begin position="162"/>
        <end position="190"/>
    </location>
</feature>
<evidence type="ECO:0000256" key="6">
    <source>
        <dbReference type="ARBA" id="ARBA00023136"/>
    </source>
</evidence>
<keyword evidence="2" id="KW-0813">Transport</keyword>
<accession>A0A367FMS4</accession>
<comment type="caution">
    <text evidence="9">The sequence shown here is derived from an EMBL/GenBank/DDBJ whole genome shotgun (WGS) entry which is preliminary data.</text>
</comment>
<comment type="subcellular location">
    <subcellularLocation>
        <location evidence="1">Cell membrane</location>
        <topology evidence="1">Multi-pass membrane protein</topology>
    </subcellularLocation>
</comment>
<evidence type="ECO:0000313" key="9">
    <source>
        <dbReference type="EMBL" id="RCG30925.1"/>
    </source>
</evidence>
<protein>
    <submittedName>
        <fullName evidence="9">MFS transporter</fullName>
    </submittedName>
</protein>
<evidence type="ECO:0000256" key="4">
    <source>
        <dbReference type="ARBA" id="ARBA00022692"/>
    </source>
</evidence>
<dbReference type="PANTHER" id="PTHR23513:SF6">
    <property type="entry name" value="MAJOR FACILITATOR SUPERFAMILY ASSOCIATED DOMAIN-CONTAINING PROTEIN"/>
    <property type="match status" value="1"/>
</dbReference>
<feature type="transmembrane region" description="Helical" evidence="7">
    <location>
        <begin position="89"/>
        <end position="114"/>
    </location>
</feature>
<feature type="transmembrane region" description="Helical" evidence="7">
    <location>
        <begin position="21"/>
        <end position="42"/>
    </location>
</feature>